<dbReference type="InterPro" id="IPR002591">
    <property type="entry name" value="Phosphodiest/P_Trfase"/>
</dbReference>
<feature type="region of interest" description="Disordered" evidence="1">
    <location>
        <begin position="551"/>
        <end position="570"/>
    </location>
</feature>
<dbReference type="AlphaFoldDB" id="A0A4U0UB47"/>
<protein>
    <recommendedName>
        <fullName evidence="5">Phosphodiest-domain-containing protein</fullName>
    </recommendedName>
</protein>
<dbReference type="SUPFAM" id="SSF53649">
    <property type="entry name" value="Alkaline phosphatase-like"/>
    <property type="match status" value="1"/>
</dbReference>
<dbReference type="GO" id="GO:0009141">
    <property type="term" value="P:nucleoside triphosphate metabolic process"/>
    <property type="evidence" value="ECO:0007669"/>
    <property type="project" value="TreeGrafter"/>
</dbReference>
<dbReference type="Pfam" id="PF01663">
    <property type="entry name" value="Phosphodiest"/>
    <property type="match status" value="1"/>
</dbReference>
<feature type="compositionally biased region" description="Basic and acidic residues" evidence="1">
    <location>
        <begin position="1"/>
        <end position="12"/>
    </location>
</feature>
<dbReference type="InterPro" id="IPR017850">
    <property type="entry name" value="Alkaline_phosphatase_core_sf"/>
</dbReference>
<evidence type="ECO:0000313" key="4">
    <source>
        <dbReference type="Proteomes" id="UP000308549"/>
    </source>
</evidence>
<organism evidence="3 4">
    <name type="scientific">Salinomyces thailandicus</name>
    <dbReference type="NCBI Taxonomy" id="706561"/>
    <lineage>
        <taxon>Eukaryota</taxon>
        <taxon>Fungi</taxon>
        <taxon>Dikarya</taxon>
        <taxon>Ascomycota</taxon>
        <taxon>Pezizomycotina</taxon>
        <taxon>Dothideomycetes</taxon>
        <taxon>Dothideomycetidae</taxon>
        <taxon>Mycosphaerellales</taxon>
        <taxon>Teratosphaeriaceae</taxon>
        <taxon>Salinomyces</taxon>
    </lineage>
</organism>
<keyword evidence="4" id="KW-1185">Reference proteome</keyword>
<name>A0A4U0UB47_9PEZI</name>
<feature type="compositionally biased region" description="Polar residues" evidence="1">
    <location>
        <begin position="94"/>
        <end position="109"/>
    </location>
</feature>
<evidence type="ECO:0008006" key="5">
    <source>
        <dbReference type="Google" id="ProtNLM"/>
    </source>
</evidence>
<dbReference type="Gene3D" id="3.40.720.10">
    <property type="entry name" value="Alkaline Phosphatase, subunit A"/>
    <property type="match status" value="1"/>
</dbReference>
<evidence type="ECO:0000256" key="1">
    <source>
        <dbReference type="SAM" id="MobiDB-lite"/>
    </source>
</evidence>
<feature type="compositionally biased region" description="Polar residues" evidence="1">
    <location>
        <begin position="120"/>
        <end position="135"/>
    </location>
</feature>
<dbReference type="FunFam" id="3.30.1360.180:FF:000003">
    <property type="entry name" value="Type I phosphodiesterase/nucleotide pyrophosphatase family protein"/>
    <property type="match status" value="1"/>
</dbReference>
<feature type="region of interest" description="Disordered" evidence="1">
    <location>
        <begin position="94"/>
        <end position="135"/>
    </location>
</feature>
<comment type="caution">
    <text evidence="3">The sequence shown here is derived from an EMBL/GenBank/DDBJ whole genome shotgun (WGS) entry which is preliminary data.</text>
</comment>
<reference evidence="3 4" key="1">
    <citation type="submission" date="2017-03" db="EMBL/GenBank/DDBJ databases">
        <title>Genomes of endolithic fungi from Antarctica.</title>
        <authorList>
            <person name="Coleine C."/>
            <person name="Masonjones S."/>
            <person name="Stajich J.E."/>
        </authorList>
    </citation>
    <scope>NUCLEOTIDE SEQUENCE [LARGE SCALE GENOMIC DNA]</scope>
    <source>
        <strain evidence="3 4">CCFEE 6315</strain>
    </source>
</reference>
<accession>A0A4U0UB47</accession>
<dbReference type="OrthoDB" id="415411at2759"/>
<feature type="transmembrane region" description="Helical" evidence="2">
    <location>
        <begin position="67"/>
        <end position="88"/>
    </location>
</feature>
<evidence type="ECO:0000313" key="3">
    <source>
        <dbReference type="EMBL" id="TKA31696.1"/>
    </source>
</evidence>
<keyword evidence="2" id="KW-0812">Transmembrane</keyword>
<dbReference type="Proteomes" id="UP000308549">
    <property type="component" value="Unassembled WGS sequence"/>
</dbReference>
<dbReference type="GO" id="GO:0047429">
    <property type="term" value="F:nucleoside triphosphate diphosphatase activity"/>
    <property type="evidence" value="ECO:0007669"/>
    <property type="project" value="TreeGrafter"/>
</dbReference>
<dbReference type="CDD" id="cd16018">
    <property type="entry name" value="Enpp"/>
    <property type="match status" value="1"/>
</dbReference>
<feature type="region of interest" description="Disordered" evidence="1">
    <location>
        <begin position="575"/>
        <end position="666"/>
    </location>
</feature>
<dbReference type="GO" id="GO:0017111">
    <property type="term" value="F:ribonucleoside triphosphate phosphatase activity"/>
    <property type="evidence" value="ECO:0007669"/>
    <property type="project" value="TreeGrafter"/>
</dbReference>
<sequence length="702" mass="77095">MARDEYEKVEHADSDDELESLPRTSGEVRRHDQETLSVEEEAEKLLHDGNEDGLDHRVHGGRKGRRFGFAALHVVIVVAFLLLLYGAYRASRGSTSAAGEDSSAGTSSKPFPEVQEEHSSQQFDQTTYTPKSLSNGTHTFKPTTILISLDGFRADFLHRSISPTLASFIQAGVSPKYMLPSFPSLTFPNHFTLVTGLNPESHGVVGNTFFDPDMDDGEGGKGMQFDYGVAAKSMKPKWWNAEPLWLTAEKQGLKTAIHMWPGSEAHIGSIEPAYVDKYNGKESLDNKVRRILGWLDLPGEGEGRQASGEADERPQLIAAYVPNVDADGHAYGPNSTYIRSTIREVDSMLGMLFTSLEERNLTDIVNVVVVSDHGMATTSTKRLIQLEDLIDTSLIEHTDGWPLYGLRPYDDSQDQIESLYEQLSKAAKSSKYAGAYEVYLRDKDMPKRYHFSKNHRIAPLWIVPTAGWAVVTKNEFNVADALKQDQPFSPRGLHGYDNQHPLMRAIFIARGPAFPHTAGSELKPFQNTEVYNIVCDSLGLEPVPNNGTLRLPLTPSGLHDPSAGVEVPEDLQDDQSLALPPSDLKGSAEADAGRLPQGVSTTLPPEVANFANRPEFMVPTEGVPPFKPTPVAHEQPTTSPKGDKTADGSAKQQDGHSQQKNKGANWWSWVSGKVEVMKGWAHSFFGSKADDGDTDAGGTECR</sequence>
<gene>
    <name evidence="3" type="ORF">B0A50_01774</name>
</gene>
<dbReference type="PANTHER" id="PTHR10151">
    <property type="entry name" value="ECTONUCLEOTIDE PYROPHOSPHATASE/PHOSPHODIESTERASE"/>
    <property type="match status" value="1"/>
</dbReference>
<proteinExistence type="predicted"/>
<evidence type="ECO:0000256" key="2">
    <source>
        <dbReference type="SAM" id="Phobius"/>
    </source>
</evidence>
<feature type="region of interest" description="Disordered" evidence="1">
    <location>
        <begin position="1"/>
        <end position="36"/>
    </location>
</feature>
<feature type="compositionally biased region" description="Polar residues" evidence="1">
    <location>
        <begin position="650"/>
        <end position="662"/>
    </location>
</feature>
<dbReference type="Gene3D" id="3.30.1360.180">
    <property type="match status" value="1"/>
</dbReference>
<keyword evidence="2" id="KW-1133">Transmembrane helix</keyword>
<keyword evidence="2" id="KW-0472">Membrane</keyword>
<dbReference type="EMBL" id="NAJL01000007">
    <property type="protein sequence ID" value="TKA31696.1"/>
    <property type="molecule type" value="Genomic_DNA"/>
</dbReference>
<dbReference type="PANTHER" id="PTHR10151:SF120">
    <property type="entry name" value="BIS(5'-ADENOSYL)-TRIPHOSPHATASE"/>
    <property type="match status" value="1"/>
</dbReference>